<comment type="catalytic activity">
    <reaction evidence="5">
        <text>D-5-benzylhydantoin = L-5-benzylhydantoin</text>
        <dbReference type="Rhea" id="RHEA:83991"/>
        <dbReference type="ChEBI" id="CHEBI:176864"/>
        <dbReference type="ChEBI" id="CHEBI:233540"/>
    </reaction>
</comment>
<keyword evidence="7" id="KW-1185">Reference proteome</keyword>
<evidence type="ECO:0000256" key="5">
    <source>
        <dbReference type="ARBA" id="ARBA00093199"/>
    </source>
</evidence>
<comment type="caution">
    <text evidence="6">The sequence shown here is derived from an EMBL/GenBank/DDBJ whole genome shotgun (WGS) entry which is preliminary data.</text>
</comment>
<dbReference type="GO" id="GO:0036348">
    <property type="term" value="F:hydantoin racemase activity"/>
    <property type="evidence" value="ECO:0007669"/>
    <property type="project" value="UniProtKB-EC"/>
</dbReference>
<dbReference type="EMBL" id="JADOES010000004">
    <property type="protein sequence ID" value="MBT9314377.1"/>
    <property type="molecule type" value="Genomic_DNA"/>
</dbReference>
<evidence type="ECO:0000256" key="3">
    <source>
        <dbReference type="ARBA" id="ARBA00066406"/>
    </source>
</evidence>
<proteinExistence type="inferred from homology"/>
<evidence type="ECO:0000256" key="4">
    <source>
        <dbReference type="ARBA" id="ARBA00067972"/>
    </source>
</evidence>
<dbReference type="EC" id="5.1.99.5" evidence="3"/>
<comment type="catalytic activity">
    <reaction evidence="2">
        <text>a D-5-monosubstituted hydantoin = a L-5-monosubstituted hydantoin</text>
        <dbReference type="Rhea" id="RHEA:46624"/>
        <dbReference type="ChEBI" id="CHEBI:86339"/>
        <dbReference type="ChEBI" id="CHEBI:86340"/>
        <dbReference type="EC" id="5.1.99.5"/>
    </reaction>
</comment>
<dbReference type="InterPro" id="IPR053714">
    <property type="entry name" value="Iso_Racemase_Enz_sf"/>
</dbReference>
<dbReference type="InterPro" id="IPR015942">
    <property type="entry name" value="Asp/Glu/hydantoin_racemase"/>
</dbReference>
<evidence type="ECO:0000256" key="1">
    <source>
        <dbReference type="ARBA" id="ARBA00038414"/>
    </source>
</evidence>
<sequence length="251" mass="27327">MSLPICRIKIINGNTCQPMTININTSAQSVKFSNTEIVTVQPQTGPESIESFYDEYLAIPGILEQIILDTDSDAFVLACWGDPGIEAAREITAKPVVGIAEASLYVANMLAAKWSVVTTLHRVRDMVEKTVEKTGLTARCASVRTTRLSVLDTEQDRTATLDVLTEAGNLAIREDGAEAICLGCAGMSGLEQQLEQRLGVPVIDAVAAAVKMAESLVSLDKTTSKRLTYRLPERKEIKGYASHYQAENFCR</sequence>
<dbReference type="AlphaFoldDB" id="A0A947DC65"/>
<reference evidence="6" key="1">
    <citation type="submission" date="2020-11" db="EMBL/GenBank/DDBJ databases">
        <authorList>
            <person name="Konstantinou D."/>
            <person name="Gkelis S."/>
            <person name="Popin R."/>
            <person name="Fewer D."/>
            <person name="Sivonen K."/>
        </authorList>
    </citation>
    <scope>NUCLEOTIDE SEQUENCE</scope>
    <source>
        <strain evidence="6">TAU-MAC 1115</strain>
    </source>
</reference>
<dbReference type="Proteomes" id="UP000717364">
    <property type="component" value="Unassembled WGS sequence"/>
</dbReference>
<evidence type="ECO:0000313" key="7">
    <source>
        <dbReference type="Proteomes" id="UP000717364"/>
    </source>
</evidence>
<accession>A0A947DC65</accession>
<dbReference type="RefSeq" id="WP_215607449.1">
    <property type="nucleotide sequence ID" value="NZ_JADOES010000004.1"/>
</dbReference>
<dbReference type="Pfam" id="PF01177">
    <property type="entry name" value="Asp_Glu_race"/>
    <property type="match status" value="1"/>
</dbReference>
<dbReference type="InterPro" id="IPR052186">
    <property type="entry name" value="Hydantoin_racemase-like"/>
</dbReference>
<reference evidence="6" key="2">
    <citation type="journal article" date="2021" name="Mar. Drugs">
        <title>Genome Reduction and Secondary Metabolism of the Marine Sponge-Associated Cyanobacterium Leptothoe.</title>
        <authorList>
            <person name="Konstantinou D."/>
            <person name="Popin R.V."/>
            <person name="Fewer D.P."/>
            <person name="Sivonen K."/>
            <person name="Gkelis S."/>
        </authorList>
    </citation>
    <scope>NUCLEOTIDE SEQUENCE</scope>
    <source>
        <strain evidence="6">TAU-MAC 1115</strain>
    </source>
</reference>
<dbReference type="FunFam" id="3.40.50.12500:FF:000001">
    <property type="entry name" value="Putative hydantoin racemase"/>
    <property type="match status" value="1"/>
</dbReference>
<protein>
    <recommendedName>
        <fullName evidence="4">Hydantoin racemase</fullName>
        <ecNumber evidence="3">5.1.99.5</ecNumber>
    </recommendedName>
</protein>
<dbReference type="GO" id="GO:0047661">
    <property type="term" value="F:amino-acid racemase activity"/>
    <property type="evidence" value="ECO:0007669"/>
    <property type="project" value="InterPro"/>
</dbReference>
<evidence type="ECO:0000256" key="2">
    <source>
        <dbReference type="ARBA" id="ARBA00051635"/>
    </source>
</evidence>
<dbReference type="Gene3D" id="3.40.50.12500">
    <property type="match status" value="1"/>
</dbReference>
<organism evidence="6 7">
    <name type="scientific">Leptothoe spongobia TAU-MAC 1115</name>
    <dbReference type="NCBI Taxonomy" id="1967444"/>
    <lineage>
        <taxon>Bacteria</taxon>
        <taxon>Bacillati</taxon>
        <taxon>Cyanobacteriota</taxon>
        <taxon>Cyanophyceae</taxon>
        <taxon>Nodosilineales</taxon>
        <taxon>Cymatolegaceae</taxon>
        <taxon>Leptothoe</taxon>
        <taxon>Leptothoe spongobia</taxon>
    </lineage>
</organism>
<dbReference type="PANTHER" id="PTHR28047:SF5">
    <property type="entry name" value="PROTEIN DCG1"/>
    <property type="match status" value="1"/>
</dbReference>
<gene>
    <name evidence="6" type="ORF">IXB50_02960</name>
</gene>
<evidence type="ECO:0000313" key="6">
    <source>
        <dbReference type="EMBL" id="MBT9314377.1"/>
    </source>
</evidence>
<name>A0A947DC65_9CYAN</name>
<dbReference type="PANTHER" id="PTHR28047">
    <property type="entry name" value="PROTEIN DCG1"/>
    <property type="match status" value="1"/>
</dbReference>
<comment type="similarity">
    <text evidence="1">Belongs to the HyuE racemase family.</text>
</comment>